<feature type="chain" id="PRO_5018202031" evidence="6">
    <location>
        <begin position="24"/>
        <end position="534"/>
    </location>
</feature>
<comment type="subcellular location">
    <subcellularLocation>
        <location evidence="1">Cell outer membrane</location>
    </subcellularLocation>
</comment>
<reference evidence="9 10" key="1">
    <citation type="submission" date="2018-11" db="EMBL/GenBank/DDBJ databases">
        <title>Genomes From Bacteria Associated with the Canine Oral Cavity: a Test Case for Automated Genome-Based Taxonomic Assignment.</title>
        <authorList>
            <person name="Coil D.A."/>
            <person name="Jospin G."/>
            <person name="Darling A.E."/>
            <person name="Wallis C."/>
            <person name="Davis I.J."/>
            <person name="Harris S."/>
            <person name="Eisen J.A."/>
            <person name="Holcombe L.J."/>
            <person name="O'Flynn C."/>
        </authorList>
    </citation>
    <scope>NUCLEOTIDE SEQUENCE [LARGE SCALE GENOMIC DNA]</scope>
    <source>
        <strain evidence="9 10">OH1047_COT-310</strain>
    </source>
</reference>
<dbReference type="AlphaFoldDB" id="A0A3P2A053"/>
<dbReference type="Pfam" id="PF14322">
    <property type="entry name" value="SusD-like_3"/>
    <property type="match status" value="1"/>
</dbReference>
<dbReference type="Gene3D" id="1.25.40.390">
    <property type="match status" value="1"/>
</dbReference>
<dbReference type="Pfam" id="PF07980">
    <property type="entry name" value="SusD_RagB"/>
    <property type="match status" value="1"/>
</dbReference>
<organism evidence="9 10">
    <name type="scientific">Prevotella heparinolytica</name>
    <dbReference type="NCBI Taxonomy" id="28113"/>
    <lineage>
        <taxon>Bacteria</taxon>
        <taxon>Pseudomonadati</taxon>
        <taxon>Bacteroidota</taxon>
        <taxon>Bacteroidia</taxon>
        <taxon>Bacteroidales</taxon>
        <taxon>Bacteroidaceae</taxon>
        <taxon>Bacteroides</taxon>
    </lineage>
</organism>
<comment type="caution">
    <text evidence="9">The sequence shown here is derived from an EMBL/GenBank/DDBJ whole genome shotgun (WGS) entry which is preliminary data.</text>
</comment>
<sequence>MNFRYIKHIVPVAALSLSLGLGSCVNDLDVTPIDPSTNMTPDYNALFTKCYANMALAGNTGPDGDCDIDGLDGGTTGFVRQLFNANELTTDEAICGWGDEGIPAFNFNQWGASHPMLKGFYYRLYFGVTMCNFYLAQASDHDATMTAEVRFLRALYYYHLMDCYGNIPFLTEVSSAAAQQADRKTVYNFIESELIGENGCIASMKAPKSNTYGRADQVAGWMLLARLYLNAEVYTGTAQWAKAAEYAEKVMKSGYTLHKTGEGRWSAYQMLFMGNNGENGAQNEAVLALLQDGNTTASYGTTLFLMASTFKNDMELVGTSTNNVAGKQWAGNRCRPDLVKKFFPNGGIPEDADTWTILKAAKDDRALFWSKGRTLDVDETAVFDNGFSCTKFTNYYSDGGTTHNSGFSDSDYFLMRAAEAWLTYAEATARQNGGTTTTEGAAAINEIRARANASTKSSYSLNEILDEWSREFFFEGRRRIDLIRFGKFGGSSDYKWQWKGGVKEGTNFSANLNIFAIPDTDLNANHNLKQNPGY</sequence>
<keyword evidence="10" id="KW-1185">Reference proteome</keyword>
<dbReference type="InterPro" id="IPR012944">
    <property type="entry name" value="SusD_RagB_dom"/>
</dbReference>
<evidence type="ECO:0000256" key="6">
    <source>
        <dbReference type="SAM" id="SignalP"/>
    </source>
</evidence>
<evidence type="ECO:0000256" key="2">
    <source>
        <dbReference type="ARBA" id="ARBA00006275"/>
    </source>
</evidence>
<dbReference type="Gene3D" id="1.25.40.10">
    <property type="entry name" value="Tetratricopeptide repeat domain"/>
    <property type="match status" value="1"/>
</dbReference>
<evidence type="ECO:0000259" key="8">
    <source>
        <dbReference type="Pfam" id="PF14322"/>
    </source>
</evidence>
<gene>
    <name evidence="9" type="ORF">EII33_11475</name>
</gene>
<protein>
    <submittedName>
        <fullName evidence="9">RagB/SusD family nutrient uptake outer membrane protein</fullName>
    </submittedName>
</protein>
<dbReference type="SUPFAM" id="SSF48452">
    <property type="entry name" value="TPR-like"/>
    <property type="match status" value="1"/>
</dbReference>
<keyword evidence="3 6" id="KW-0732">Signal</keyword>
<feature type="domain" description="RagB/SusD" evidence="7">
    <location>
        <begin position="370"/>
        <end position="534"/>
    </location>
</feature>
<evidence type="ECO:0000256" key="1">
    <source>
        <dbReference type="ARBA" id="ARBA00004442"/>
    </source>
</evidence>
<name>A0A3P2A053_9BACE</name>
<dbReference type="GO" id="GO:0009279">
    <property type="term" value="C:cell outer membrane"/>
    <property type="evidence" value="ECO:0007669"/>
    <property type="project" value="UniProtKB-SubCell"/>
</dbReference>
<evidence type="ECO:0000256" key="5">
    <source>
        <dbReference type="ARBA" id="ARBA00023237"/>
    </source>
</evidence>
<comment type="similarity">
    <text evidence="2">Belongs to the SusD family.</text>
</comment>
<feature type="signal peptide" evidence="6">
    <location>
        <begin position="1"/>
        <end position="23"/>
    </location>
</feature>
<dbReference type="PROSITE" id="PS51257">
    <property type="entry name" value="PROKAR_LIPOPROTEIN"/>
    <property type="match status" value="1"/>
</dbReference>
<evidence type="ECO:0000259" key="7">
    <source>
        <dbReference type="Pfam" id="PF07980"/>
    </source>
</evidence>
<dbReference type="EMBL" id="RQYF01000071">
    <property type="protein sequence ID" value="RRD88747.1"/>
    <property type="molecule type" value="Genomic_DNA"/>
</dbReference>
<evidence type="ECO:0000256" key="4">
    <source>
        <dbReference type="ARBA" id="ARBA00023136"/>
    </source>
</evidence>
<dbReference type="InterPro" id="IPR011990">
    <property type="entry name" value="TPR-like_helical_dom_sf"/>
</dbReference>
<dbReference type="RefSeq" id="WP_125239825.1">
    <property type="nucleotide sequence ID" value="NZ_RQYF01000071.1"/>
</dbReference>
<evidence type="ECO:0000256" key="3">
    <source>
        <dbReference type="ARBA" id="ARBA00022729"/>
    </source>
</evidence>
<dbReference type="InterPro" id="IPR033985">
    <property type="entry name" value="SusD-like_N"/>
</dbReference>
<dbReference type="Gene3D" id="1.10.3780.10">
    <property type="entry name" value="SusD-like"/>
    <property type="match status" value="1"/>
</dbReference>
<evidence type="ECO:0000313" key="9">
    <source>
        <dbReference type="EMBL" id="RRD88747.1"/>
    </source>
</evidence>
<evidence type="ECO:0000313" key="10">
    <source>
        <dbReference type="Proteomes" id="UP000279562"/>
    </source>
</evidence>
<proteinExistence type="inferred from homology"/>
<keyword evidence="5" id="KW-0998">Cell outer membrane</keyword>
<feature type="domain" description="SusD-like N-terminal" evidence="8">
    <location>
        <begin position="119"/>
        <end position="229"/>
    </location>
</feature>
<dbReference type="Proteomes" id="UP000279562">
    <property type="component" value="Unassembled WGS sequence"/>
</dbReference>
<keyword evidence="4" id="KW-0472">Membrane</keyword>
<accession>A0A3P2A053</accession>